<protein>
    <recommendedName>
        <fullName evidence="4">N-acetyltransferase domain-containing protein</fullName>
    </recommendedName>
</protein>
<reference evidence="5" key="1">
    <citation type="submission" date="2021-01" db="EMBL/GenBank/DDBJ databases">
        <authorList>
            <person name="Corre E."/>
            <person name="Pelletier E."/>
            <person name="Niang G."/>
            <person name="Scheremetjew M."/>
            <person name="Finn R."/>
            <person name="Kale V."/>
            <person name="Holt S."/>
            <person name="Cochrane G."/>
            <person name="Meng A."/>
            <person name="Brown T."/>
            <person name="Cohen L."/>
        </authorList>
    </citation>
    <scope>NUCLEOTIDE SEQUENCE</scope>
    <source>
        <strain evidence="5">CCMP722</strain>
    </source>
</reference>
<dbReference type="CDD" id="cd04301">
    <property type="entry name" value="NAT_SF"/>
    <property type="match status" value="1"/>
</dbReference>
<keyword evidence="1" id="KW-0808">Transferase</keyword>
<dbReference type="PANTHER" id="PTHR43626:SF4">
    <property type="entry name" value="GCN5-RELATED N-ACETYLTRANSFERASE 2, CHLOROPLASTIC"/>
    <property type="match status" value="1"/>
</dbReference>
<accession>A0A7S0WSM0</accession>
<feature type="compositionally biased region" description="Low complexity" evidence="3">
    <location>
        <begin position="80"/>
        <end position="94"/>
    </location>
</feature>
<name>A0A7S0WSM0_9CHLO</name>
<dbReference type="GO" id="GO:0005737">
    <property type="term" value="C:cytoplasm"/>
    <property type="evidence" value="ECO:0007669"/>
    <property type="project" value="TreeGrafter"/>
</dbReference>
<gene>
    <name evidence="5" type="ORF">POBO1169_LOCUS15644</name>
</gene>
<dbReference type="InterPro" id="IPR016181">
    <property type="entry name" value="Acyl_CoA_acyltransferase"/>
</dbReference>
<evidence type="ECO:0000256" key="2">
    <source>
        <dbReference type="ARBA" id="ARBA00023315"/>
    </source>
</evidence>
<dbReference type="PROSITE" id="PS51186">
    <property type="entry name" value="GNAT"/>
    <property type="match status" value="1"/>
</dbReference>
<dbReference type="Gene3D" id="3.40.630.30">
    <property type="match status" value="1"/>
</dbReference>
<proteinExistence type="predicted"/>
<evidence type="ECO:0000256" key="1">
    <source>
        <dbReference type="ARBA" id="ARBA00022679"/>
    </source>
</evidence>
<dbReference type="InterPro" id="IPR045039">
    <property type="entry name" value="NSI-like"/>
</dbReference>
<evidence type="ECO:0000313" key="5">
    <source>
        <dbReference type="EMBL" id="CAD8681843.1"/>
    </source>
</evidence>
<dbReference type="AlphaFoldDB" id="A0A7S0WSM0"/>
<dbReference type="FunFam" id="3.40.630.30:FF:000059">
    <property type="entry name" value="Putative acetyltransferase NSI"/>
    <property type="match status" value="1"/>
</dbReference>
<feature type="region of interest" description="Disordered" evidence="3">
    <location>
        <begin position="80"/>
        <end position="105"/>
    </location>
</feature>
<dbReference type="Pfam" id="PF00583">
    <property type="entry name" value="Acetyltransf_1"/>
    <property type="match status" value="1"/>
</dbReference>
<dbReference type="PANTHER" id="PTHR43626">
    <property type="entry name" value="ACYL-COA N-ACYLTRANSFERASE"/>
    <property type="match status" value="1"/>
</dbReference>
<evidence type="ECO:0000256" key="3">
    <source>
        <dbReference type="SAM" id="MobiDB-lite"/>
    </source>
</evidence>
<organism evidence="5">
    <name type="scientific">Pyramimonas obovata</name>
    <dbReference type="NCBI Taxonomy" id="1411642"/>
    <lineage>
        <taxon>Eukaryota</taxon>
        <taxon>Viridiplantae</taxon>
        <taxon>Chlorophyta</taxon>
        <taxon>Pyramimonadophyceae</taxon>
        <taxon>Pyramimonadales</taxon>
        <taxon>Pyramimonadaceae</taxon>
        <taxon>Pyramimonas</taxon>
        <taxon>Pyramimonas incertae sedis</taxon>
    </lineage>
</organism>
<dbReference type="InterPro" id="IPR000182">
    <property type="entry name" value="GNAT_dom"/>
</dbReference>
<feature type="domain" description="N-acetyltransferase" evidence="4">
    <location>
        <begin position="124"/>
        <end position="276"/>
    </location>
</feature>
<evidence type="ECO:0000259" key="4">
    <source>
        <dbReference type="PROSITE" id="PS51186"/>
    </source>
</evidence>
<dbReference type="EMBL" id="HBFA01031124">
    <property type="protein sequence ID" value="CAD8681843.1"/>
    <property type="molecule type" value="Transcribed_RNA"/>
</dbReference>
<sequence>MVSCVIVKQRAVRSAGWTASVSTTTSRQSVLARSVHRPQRRSHDARMCHQLHRLASGTLSRTVQIGGSLIPQGRIGVASKSSSQIRSRSWQRNSVATNDNGSDQDEKEVVLIEKQREDGSLARIIFSGADTVDVHELGQLCEKVGWPARPAHKVAAALKNSFMVASLHVVIYDKEAVAAGIAFDTTPTKRELIGLARATSDHAFNATIWDVLVDPGYQGQGLGKALVEQMVRALLRREIGNITLFADAKVVDFYKQLGFEADPEGIKGMFFYPPLY</sequence>
<keyword evidence="2" id="KW-0012">Acyltransferase</keyword>
<dbReference type="SUPFAM" id="SSF55729">
    <property type="entry name" value="Acyl-CoA N-acyltransferases (Nat)"/>
    <property type="match status" value="1"/>
</dbReference>
<dbReference type="GO" id="GO:0008080">
    <property type="term" value="F:N-acetyltransferase activity"/>
    <property type="evidence" value="ECO:0007669"/>
    <property type="project" value="InterPro"/>
</dbReference>